<accession>A0A392VQY8</accession>
<keyword evidence="3" id="KW-1185">Reference proteome</keyword>
<proteinExistence type="predicted"/>
<dbReference type="EMBL" id="LXQA011254702">
    <property type="protein sequence ID" value="MCI90804.1"/>
    <property type="molecule type" value="Genomic_DNA"/>
</dbReference>
<dbReference type="Proteomes" id="UP000265520">
    <property type="component" value="Unassembled WGS sequence"/>
</dbReference>
<dbReference type="GO" id="GO:0015074">
    <property type="term" value="P:DNA integration"/>
    <property type="evidence" value="ECO:0007669"/>
    <property type="project" value="InterPro"/>
</dbReference>
<evidence type="ECO:0000313" key="3">
    <source>
        <dbReference type="Proteomes" id="UP000265520"/>
    </source>
</evidence>
<dbReference type="AlphaFoldDB" id="A0A392VQY8"/>
<dbReference type="GO" id="GO:0003676">
    <property type="term" value="F:nucleic acid binding"/>
    <property type="evidence" value="ECO:0007669"/>
    <property type="project" value="InterPro"/>
</dbReference>
<keyword evidence="2" id="KW-0645">Protease</keyword>
<name>A0A392VQY8_9FABA</name>
<dbReference type="PROSITE" id="PS50994">
    <property type="entry name" value="INTEGRASE"/>
    <property type="match status" value="1"/>
</dbReference>
<evidence type="ECO:0000259" key="1">
    <source>
        <dbReference type="PROSITE" id="PS50994"/>
    </source>
</evidence>
<sequence length="46" mass="5079">GEYYGRYTKSGQATGPFAKFLQEHGIVAQYTMPGSPDQNGVAERRN</sequence>
<feature type="domain" description="Integrase catalytic" evidence="1">
    <location>
        <begin position="1"/>
        <end position="46"/>
    </location>
</feature>
<reference evidence="2 3" key="1">
    <citation type="journal article" date="2018" name="Front. Plant Sci.">
        <title>Red Clover (Trifolium pratense) and Zigzag Clover (T. medium) - A Picture of Genomic Similarities and Differences.</title>
        <authorList>
            <person name="Dluhosova J."/>
            <person name="Istvanek J."/>
            <person name="Nedelnik J."/>
            <person name="Repkova J."/>
        </authorList>
    </citation>
    <scope>NUCLEOTIDE SEQUENCE [LARGE SCALE GENOMIC DNA]</scope>
    <source>
        <strain evidence="3">cv. 10/8</strain>
        <tissue evidence="2">Leaf</tissue>
    </source>
</reference>
<comment type="caution">
    <text evidence="2">The sequence shown here is derived from an EMBL/GenBank/DDBJ whole genome shotgun (WGS) entry which is preliminary data.</text>
</comment>
<dbReference type="InterPro" id="IPR012337">
    <property type="entry name" value="RNaseH-like_sf"/>
</dbReference>
<feature type="non-terminal residue" evidence="2">
    <location>
        <position position="1"/>
    </location>
</feature>
<dbReference type="InterPro" id="IPR001584">
    <property type="entry name" value="Integrase_cat-core"/>
</dbReference>
<dbReference type="GO" id="GO:0008233">
    <property type="term" value="F:peptidase activity"/>
    <property type="evidence" value="ECO:0007669"/>
    <property type="project" value="UniProtKB-KW"/>
</dbReference>
<keyword evidence="2" id="KW-0378">Hydrolase</keyword>
<evidence type="ECO:0000313" key="2">
    <source>
        <dbReference type="EMBL" id="MCI90804.1"/>
    </source>
</evidence>
<dbReference type="Gene3D" id="3.30.420.10">
    <property type="entry name" value="Ribonuclease H-like superfamily/Ribonuclease H"/>
    <property type="match status" value="1"/>
</dbReference>
<protein>
    <submittedName>
        <fullName evidence="2">Gag-protease-integrase-RT-RNaseH polyprotein</fullName>
    </submittedName>
</protein>
<dbReference type="GO" id="GO:0006508">
    <property type="term" value="P:proteolysis"/>
    <property type="evidence" value="ECO:0007669"/>
    <property type="project" value="UniProtKB-KW"/>
</dbReference>
<dbReference type="InterPro" id="IPR036397">
    <property type="entry name" value="RNaseH_sf"/>
</dbReference>
<dbReference type="SUPFAM" id="SSF53098">
    <property type="entry name" value="Ribonuclease H-like"/>
    <property type="match status" value="1"/>
</dbReference>
<organism evidence="2 3">
    <name type="scientific">Trifolium medium</name>
    <dbReference type="NCBI Taxonomy" id="97028"/>
    <lineage>
        <taxon>Eukaryota</taxon>
        <taxon>Viridiplantae</taxon>
        <taxon>Streptophyta</taxon>
        <taxon>Embryophyta</taxon>
        <taxon>Tracheophyta</taxon>
        <taxon>Spermatophyta</taxon>
        <taxon>Magnoliopsida</taxon>
        <taxon>eudicotyledons</taxon>
        <taxon>Gunneridae</taxon>
        <taxon>Pentapetalae</taxon>
        <taxon>rosids</taxon>
        <taxon>fabids</taxon>
        <taxon>Fabales</taxon>
        <taxon>Fabaceae</taxon>
        <taxon>Papilionoideae</taxon>
        <taxon>50 kb inversion clade</taxon>
        <taxon>NPAAA clade</taxon>
        <taxon>Hologalegina</taxon>
        <taxon>IRL clade</taxon>
        <taxon>Trifolieae</taxon>
        <taxon>Trifolium</taxon>
    </lineage>
</organism>